<accession>A0ABS4YQR7</accession>
<reference evidence="2 3" key="1">
    <citation type="submission" date="2021-03" db="EMBL/GenBank/DDBJ databases">
        <title>Sequencing the genomes of 1000 actinobacteria strains.</title>
        <authorList>
            <person name="Klenk H.-P."/>
        </authorList>
    </citation>
    <scope>NUCLEOTIDE SEQUENCE [LARGE SCALE GENOMIC DNA]</scope>
    <source>
        <strain evidence="2 3">DSM 14564</strain>
    </source>
</reference>
<feature type="region of interest" description="Disordered" evidence="1">
    <location>
        <begin position="70"/>
        <end position="110"/>
    </location>
</feature>
<feature type="compositionally biased region" description="Acidic residues" evidence="1">
    <location>
        <begin position="101"/>
        <end position="110"/>
    </location>
</feature>
<gene>
    <name evidence="2" type="ORF">JOF44_003630</name>
</gene>
<sequence length="110" mass="10683">MDDETGTASRPSTPTAEVAVCTELPSTLAPAHDLHSVPRGLAGRATAGAAALGATALLVLSFGPAALALSPSATTAPSSARVSASPAESGTATISAPPRSEDEESDEADA</sequence>
<evidence type="ECO:0000313" key="2">
    <source>
        <dbReference type="EMBL" id="MBP2410727.1"/>
    </source>
</evidence>
<dbReference type="Proteomes" id="UP000698222">
    <property type="component" value="Unassembled WGS sequence"/>
</dbReference>
<comment type="caution">
    <text evidence="2">The sequence shown here is derived from an EMBL/GenBank/DDBJ whole genome shotgun (WGS) entry which is preliminary data.</text>
</comment>
<protein>
    <submittedName>
        <fullName evidence="2">Uncharacterized protein</fullName>
    </submittedName>
</protein>
<dbReference type="RefSeq" id="WP_209894838.1">
    <property type="nucleotide sequence ID" value="NZ_BAAAJV010000008.1"/>
</dbReference>
<evidence type="ECO:0000256" key="1">
    <source>
        <dbReference type="SAM" id="MobiDB-lite"/>
    </source>
</evidence>
<evidence type="ECO:0000313" key="3">
    <source>
        <dbReference type="Proteomes" id="UP000698222"/>
    </source>
</evidence>
<name>A0ABS4YQR7_9MICO</name>
<keyword evidence="3" id="KW-1185">Reference proteome</keyword>
<dbReference type="EMBL" id="JAGIOC010000001">
    <property type="protein sequence ID" value="MBP2410727.1"/>
    <property type="molecule type" value="Genomic_DNA"/>
</dbReference>
<proteinExistence type="predicted"/>
<feature type="compositionally biased region" description="Low complexity" evidence="1">
    <location>
        <begin position="70"/>
        <end position="87"/>
    </location>
</feature>
<organism evidence="2 3">
    <name type="scientific">Brachybacterium fresconis</name>
    <dbReference type="NCBI Taxonomy" id="173363"/>
    <lineage>
        <taxon>Bacteria</taxon>
        <taxon>Bacillati</taxon>
        <taxon>Actinomycetota</taxon>
        <taxon>Actinomycetes</taxon>
        <taxon>Micrococcales</taxon>
        <taxon>Dermabacteraceae</taxon>
        <taxon>Brachybacterium</taxon>
    </lineage>
</organism>